<dbReference type="Pfam" id="PF00071">
    <property type="entry name" value="Ras"/>
    <property type="match status" value="1"/>
</dbReference>
<dbReference type="Proteomes" id="UP000694941">
    <property type="component" value="Unplaced"/>
</dbReference>
<dbReference type="GO" id="GO:0051301">
    <property type="term" value="P:cell division"/>
    <property type="evidence" value="ECO:0007669"/>
    <property type="project" value="UniProtKB-KW"/>
</dbReference>
<gene>
    <name evidence="4" type="primary">LOC106461827</name>
</gene>
<dbReference type="PROSITE" id="PS51420">
    <property type="entry name" value="RHO"/>
    <property type="match status" value="1"/>
</dbReference>
<evidence type="ECO:0000313" key="3">
    <source>
        <dbReference type="Proteomes" id="UP000694941"/>
    </source>
</evidence>
<dbReference type="InterPro" id="IPR027417">
    <property type="entry name" value="P-loop_NTPase"/>
</dbReference>
<dbReference type="GeneID" id="106461827"/>
<evidence type="ECO:0000256" key="2">
    <source>
        <dbReference type="ARBA" id="ARBA00023134"/>
    </source>
</evidence>
<keyword evidence="3" id="KW-1185">Reference proteome</keyword>
<dbReference type="PROSITE" id="PS51419">
    <property type="entry name" value="RAB"/>
    <property type="match status" value="1"/>
</dbReference>
<name>A0ABM1SLV7_LIMPO</name>
<sequence length="252" mass="28612">MQLSIWDYTSTTSSFDSTTDRNINMIKFVFIGDRAVGKTSILVTYTTNGYPSEYVPTAFDNYSVIVTVDNHLTRLQLCDTAGQDDFDSLRPLCYPRADVFLLCFSVVCPTSFYNITKKWIPEVRKHCPTAPVLLVGTQCDLRTDVKVLIALDYYHERPINEYEARELAQRVSAVGYIECSALTEKNLKEVFDTAVWTTLENNRCSGVLTPDCWNRISLLSFSDSTSVPVPCSARLTLGDKFKKWWGKFCCFS</sequence>
<dbReference type="Gene3D" id="3.40.50.300">
    <property type="entry name" value="P-loop containing nucleotide triphosphate hydrolases"/>
    <property type="match status" value="1"/>
</dbReference>
<dbReference type="SUPFAM" id="SSF52540">
    <property type="entry name" value="P-loop containing nucleoside triphosphate hydrolases"/>
    <property type="match status" value="1"/>
</dbReference>
<dbReference type="SMART" id="SM00175">
    <property type="entry name" value="RAB"/>
    <property type="match status" value="1"/>
</dbReference>
<keyword evidence="1" id="KW-0547">Nucleotide-binding</keyword>
<protein>
    <submittedName>
        <fullName evidence="4">Cell division control protein 42 homolog</fullName>
    </submittedName>
</protein>
<proteinExistence type="predicted"/>
<dbReference type="PROSITE" id="PS51421">
    <property type="entry name" value="RAS"/>
    <property type="match status" value="1"/>
</dbReference>
<organism evidence="3 4">
    <name type="scientific">Limulus polyphemus</name>
    <name type="common">Atlantic horseshoe crab</name>
    <dbReference type="NCBI Taxonomy" id="6850"/>
    <lineage>
        <taxon>Eukaryota</taxon>
        <taxon>Metazoa</taxon>
        <taxon>Ecdysozoa</taxon>
        <taxon>Arthropoda</taxon>
        <taxon>Chelicerata</taxon>
        <taxon>Merostomata</taxon>
        <taxon>Xiphosura</taxon>
        <taxon>Limulidae</taxon>
        <taxon>Limulus</taxon>
    </lineage>
</organism>
<dbReference type="InterPro" id="IPR005225">
    <property type="entry name" value="Small_GTP-bd"/>
</dbReference>
<dbReference type="PRINTS" id="PR00449">
    <property type="entry name" value="RASTRNSFRMNG"/>
</dbReference>
<reference evidence="4" key="1">
    <citation type="submission" date="2025-08" db="UniProtKB">
        <authorList>
            <consortium name="RefSeq"/>
        </authorList>
    </citation>
    <scope>IDENTIFICATION</scope>
    <source>
        <tissue evidence="4">Muscle</tissue>
    </source>
</reference>
<dbReference type="CDD" id="cd04130">
    <property type="entry name" value="Wrch_1"/>
    <property type="match status" value="1"/>
</dbReference>
<dbReference type="InterPro" id="IPR001806">
    <property type="entry name" value="Small_GTPase"/>
</dbReference>
<evidence type="ECO:0000256" key="1">
    <source>
        <dbReference type="ARBA" id="ARBA00022741"/>
    </source>
</evidence>
<dbReference type="InterPro" id="IPR003578">
    <property type="entry name" value="Small_GTPase_Rho"/>
</dbReference>
<dbReference type="SMART" id="SM00174">
    <property type="entry name" value="RHO"/>
    <property type="match status" value="1"/>
</dbReference>
<keyword evidence="4" id="KW-0132">Cell division</keyword>
<evidence type="ECO:0000313" key="4">
    <source>
        <dbReference type="RefSeq" id="XP_022244613.1"/>
    </source>
</evidence>
<dbReference type="PANTHER" id="PTHR24072">
    <property type="entry name" value="RHO FAMILY GTPASE"/>
    <property type="match status" value="1"/>
</dbReference>
<dbReference type="SMART" id="SM00173">
    <property type="entry name" value="RAS"/>
    <property type="match status" value="1"/>
</dbReference>
<dbReference type="NCBIfam" id="TIGR00231">
    <property type="entry name" value="small_GTP"/>
    <property type="match status" value="1"/>
</dbReference>
<keyword evidence="2" id="KW-0342">GTP-binding</keyword>
<keyword evidence="4" id="KW-0131">Cell cycle</keyword>
<accession>A0ABM1SLV7</accession>
<dbReference type="RefSeq" id="XP_022244613.1">
    <property type="nucleotide sequence ID" value="XM_022388905.1"/>
</dbReference>